<evidence type="ECO:0000313" key="5">
    <source>
        <dbReference type="EMBL" id="QYM78786.1"/>
    </source>
</evidence>
<dbReference type="InterPro" id="IPR003593">
    <property type="entry name" value="AAA+_ATPase"/>
</dbReference>
<dbReference type="Pfam" id="PF00005">
    <property type="entry name" value="ABC_tran"/>
    <property type="match status" value="1"/>
</dbReference>
<evidence type="ECO:0000256" key="2">
    <source>
        <dbReference type="ARBA" id="ARBA00022741"/>
    </source>
</evidence>
<dbReference type="KEGG" id="ole:K0B96_16005"/>
<dbReference type="PROSITE" id="PS50893">
    <property type="entry name" value="ABC_TRANSPORTER_2"/>
    <property type="match status" value="1"/>
</dbReference>
<feature type="domain" description="ABC transporter" evidence="4">
    <location>
        <begin position="15"/>
        <end position="248"/>
    </location>
</feature>
<dbReference type="Gene3D" id="3.40.50.300">
    <property type="entry name" value="P-loop containing nucleotide triphosphate hydrolases"/>
    <property type="match status" value="1"/>
</dbReference>
<keyword evidence="3 5" id="KW-0067">ATP-binding</keyword>
<dbReference type="InterPro" id="IPR017911">
    <property type="entry name" value="MacB-like_ATP-bd"/>
</dbReference>
<dbReference type="RefSeq" id="WP_220161890.1">
    <property type="nucleotide sequence ID" value="NZ_CP080507.1"/>
</dbReference>
<name>A0A8F9TVK7_9BACT</name>
<dbReference type="GO" id="GO:0005886">
    <property type="term" value="C:plasma membrane"/>
    <property type="evidence" value="ECO:0007669"/>
    <property type="project" value="TreeGrafter"/>
</dbReference>
<dbReference type="Proteomes" id="UP000825051">
    <property type="component" value="Chromosome"/>
</dbReference>
<dbReference type="PANTHER" id="PTHR24220:SF659">
    <property type="entry name" value="TRANSPORTER, PUTATIVE-RELATED"/>
    <property type="match status" value="1"/>
</dbReference>
<evidence type="ECO:0000256" key="3">
    <source>
        <dbReference type="ARBA" id="ARBA00022840"/>
    </source>
</evidence>
<keyword evidence="6" id="KW-1185">Reference proteome</keyword>
<dbReference type="AlphaFoldDB" id="A0A8F9TVK7"/>
<dbReference type="InterPro" id="IPR027417">
    <property type="entry name" value="P-loop_NTPase"/>
</dbReference>
<dbReference type="CDD" id="cd03255">
    <property type="entry name" value="ABC_MJ0796_LolCDE_FtsE"/>
    <property type="match status" value="1"/>
</dbReference>
<reference evidence="5" key="1">
    <citation type="submission" date="2021-08" db="EMBL/GenBank/DDBJ databases">
        <title>Genome of a novel bacterium of the phylum Verrucomicrobia, Oleiharenicola sp. KSB-15.</title>
        <authorList>
            <person name="Chung J.-H."/>
            <person name="Ahn J.-H."/>
            <person name="Yoon Y."/>
            <person name="Kim D.-Y."/>
            <person name="An S.-H."/>
            <person name="Park I."/>
            <person name="Yeon J."/>
        </authorList>
    </citation>
    <scope>NUCLEOTIDE SEQUENCE</scope>
    <source>
        <strain evidence="5">KSB-15</strain>
    </source>
</reference>
<gene>
    <name evidence="5" type="ORF">K0B96_16005</name>
</gene>
<dbReference type="InterPro" id="IPR003439">
    <property type="entry name" value="ABC_transporter-like_ATP-bd"/>
</dbReference>
<proteinExistence type="predicted"/>
<dbReference type="PROSITE" id="PS00211">
    <property type="entry name" value="ABC_TRANSPORTER_1"/>
    <property type="match status" value="1"/>
</dbReference>
<dbReference type="SUPFAM" id="SSF52540">
    <property type="entry name" value="P-loop containing nucleoside triphosphate hydrolases"/>
    <property type="match status" value="1"/>
</dbReference>
<evidence type="ECO:0000259" key="4">
    <source>
        <dbReference type="PROSITE" id="PS50893"/>
    </source>
</evidence>
<evidence type="ECO:0000256" key="1">
    <source>
        <dbReference type="ARBA" id="ARBA00022448"/>
    </source>
</evidence>
<accession>A0A8F9TVK7</accession>
<evidence type="ECO:0000313" key="6">
    <source>
        <dbReference type="Proteomes" id="UP000825051"/>
    </source>
</evidence>
<organism evidence="5 6">
    <name type="scientific">Horticoccus luteus</name>
    <dbReference type="NCBI Taxonomy" id="2862869"/>
    <lineage>
        <taxon>Bacteria</taxon>
        <taxon>Pseudomonadati</taxon>
        <taxon>Verrucomicrobiota</taxon>
        <taxon>Opitutia</taxon>
        <taxon>Opitutales</taxon>
        <taxon>Opitutaceae</taxon>
        <taxon>Horticoccus</taxon>
    </lineage>
</organism>
<protein>
    <submittedName>
        <fullName evidence="5">ABC transporter ATP-binding protein</fullName>
    </submittedName>
</protein>
<dbReference type="InterPro" id="IPR017871">
    <property type="entry name" value="ABC_transporter-like_CS"/>
</dbReference>
<keyword evidence="1" id="KW-0813">Transport</keyword>
<dbReference type="GO" id="GO:0022857">
    <property type="term" value="F:transmembrane transporter activity"/>
    <property type="evidence" value="ECO:0007669"/>
    <property type="project" value="TreeGrafter"/>
</dbReference>
<dbReference type="EMBL" id="CP080507">
    <property type="protein sequence ID" value="QYM78786.1"/>
    <property type="molecule type" value="Genomic_DNA"/>
</dbReference>
<dbReference type="GO" id="GO:0016887">
    <property type="term" value="F:ATP hydrolysis activity"/>
    <property type="evidence" value="ECO:0007669"/>
    <property type="project" value="InterPro"/>
</dbReference>
<sequence>MVAPASVRLPDPPVIFCAGVTKTYGDGALAVAALRGVDLEVHAGELMLLAGPSGCGKTTLVSIIAGLLARDGGRCQIDGLDFDALTAREKTRLRGRSLGFVFQSLHLLASLTAVENVAAPLLIAGVRQSTALAQAAALLGEFGFDRRMQQARPARLSGGQQQRVALARAMVHDPRVIVCDEPTSALDGASGHAVMDLLRRSVLSRRRALLVVTHDPRIFNFGDRIAHMEDGRITRVENLPSPHSPRPL</sequence>
<dbReference type="PANTHER" id="PTHR24220">
    <property type="entry name" value="IMPORT ATP-BINDING PROTEIN"/>
    <property type="match status" value="1"/>
</dbReference>
<dbReference type="InterPro" id="IPR015854">
    <property type="entry name" value="ABC_transpr_LolD-like"/>
</dbReference>
<dbReference type="SMART" id="SM00382">
    <property type="entry name" value="AAA"/>
    <property type="match status" value="1"/>
</dbReference>
<keyword evidence="2" id="KW-0547">Nucleotide-binding</keyword>
<dbReference type="GO" id="GO:0005524">
    <property type="term" value="F:ATP binding"/>
    <property type="evidence" value="ECO:0007669"/>
    <property type="project" value="UniProtKB-KW"/>
</dbReference>